<dbReference type="PANTHER" id="PTHR37610:SF40">
    <property type="entry name" value="OS01G0909600 PROTEIN"/>
    <property type="match status" value="1"/>
</dbReference>
<comment type="caution">
    <text evidence="2">The sequence shown here is derived from an EMBL/GenBank/DDBJ whole genome shotgun (WGS) entry which is preliminary data.</text>
</comment>
<dbReference type="InterPro" id="IPR029472">
    <property type="entry name" value="Copia-like_N"/>
</dbReference>
<keyword evidence="3" id="KW-1185">Reference proteome</keyword>
<proteinExistence type="predicted"/>
<evidence type="ECO:0000313" key="2">
    <source>
        <dbReference type="EMBL" id="GAA0144264.1"/>
    </source>
</evidence>
<dbReference type="Pfam" id="PF14244">
    <property type="entry name" value="Retrotran_gag_3"/>
    <property type="match status" value="1"/>
</dbReference>
<name>A0AAV3NY54_LITER</name>
<accession>A0AAV3NY54</accession>
<protein>
    <recommendedName>
        <fullName evidence="1">Retrotransposon Copia-like N-terminal domain-containing protein</fullName>
    </recommendedName>
</protein>
<gene>
    <name evidence="2" type="ORF">LIER_04757</name>
</gene>
<sequence>MSIVTVVLTENNYVIWSRAVKMALCAKEKLGFIDGRFLEPELTSPLYDRWKRIDYMLEREITSLSQGSMSVVAYFSKLKRLQEMEVVVNQWKCEEFASMGMCYQNKRPSVSWIVDTTASNYM</sequence>
<reference evidence="2 3" key="1">
    <citation type="submission" date="2024-01" db="EMBL/GenBank/DDBJ databases">
        <title>The complete chloroplast genome sequence of Lithospermum erythrorhizon: insights into the phylogenetic relationship among Boraginaceae species and the maternal lineages of purple gromwells.</title>
        <authorList>
            <person name="Okada T."/>
            <person name="Watanabe K."/>
        </authorList>
    </citation>
    <scope>NUCLEOTIDE SEQUENCE [LARGE SCALE GENOMIC DNA]</scope>
</reference>
<dbReference type="AlphaFoldDB" id="A0AAV3NY54"/>
<feature type="domain" description="Retrotransposon Copia-like N-terminal" evidence="1">
    <location>
        <begin position="1"/>
        <end position="40"/>
    </location>
</feature>
<dbReference type="PANTHER" id="PTHR37610">
    <property type="entry name" value="CCHC-TYPE DOMAIN-CONTAINING PROTEIN"/>
    <property type="match status" value="1"/>
</dbReference>
<dbReference type="Proteomes" id="UP001454036">
    <property type="component" value="Unassembled WGS sequence"/>
</dbReference>
<organism evidence="2 3">
    <name type="scientific">Lithospermum erythrorhizon</name>
    <name type="common">Purple gromwell</name>
    <name type="synonym">Lithospermum officinale var. erythrorhizon</name>
    <dbReference type="NCBI Taxonomy" id="34254"/>
    <lineage>
        <taxon>Eukaryota</taxon>
        <taxon>Viridiplantae</taxon>
        <taxon>Streptophyta</taxon>
        <taxon>Embryophyta</taxon>
        <taxon>Tracheophyta</taxon>
        <taxon>Spermatophyta</taxon>
        <taxon>Magnoliopsida</taxon>
        <taxon>eudicotyledons</taxon>
        <taxon>Gunneridae</taxon>
        <taxon>Pentapetalae</taxon>
        <taxon>asterids</taxon>
        <taxon>lamiids</taxon>
        <taxon>Boraginales</taxon>
        <taxon>Boraginaceae</taxon>
        <taxon>Boraginoideae</taxon>
        <taxon>Lithospermeae</taxon>
        <taxon>Lithospermum</taxon>
    </lineage>
</organism>
<evidence type="ECO:0000259" key="1">
    <source>
        <dbReference type="Pfam" id="PF14244"/>
    </source>
</evidence>
<dbReference type="EMBL" id="BAABME010000622">
    <property type="protein sequence ID" value="GAA0144264.1"/>
    <property type="molecule type" value="Genomic_DNA"/>
</dbReference>
<evidence type="ECO:0000313" key="3">
    <source>
        <dbReference type="Proteomes" id="UP001454036"/>
    </source>
</evidence>